<feature type="domain" description="Mon2 C-terminal" evidence="2">
    <location>
        <begin position="93"/>
        <end position="142"/>
    </location>
</feature>
<dbReference type="EMBL" id="OD567953">
    <property type="protein sequence ID" value="CAD7446363.1"/>
    <property type="molecule type" value="Genomic_DNA"/>
</dbReference>
<organism evidence="3">
    <name type="scientific">Timema bartmani</name>
    <dbReference type="NCBI Taxonomy" id="61472"/>
    <lineage>
        <taxon>Eukaryota</taxon>
        <taxon>Metazoa</taxon>
        <taxon>Ecdysozoa</taxon>
        <taxon>Arthropoda</taxon>
        <taxon>Hexapoda</taxon>
        <taxon>Insecta</taxon>
        <taxon>Pterygota</taxon>
        <taxon>Neoptera</taxon>
        <taxon>Polyneoptera</taxon>
        <taxon>Phasmatodea</taxon>
        <taxon>Timematodea</taxon>
        <taxon>Timematoidea</taxon>
        <taxon>Timematidae</taxon>
        <taxon>Timema</taxon>
    </lineage>
</organism>
<feature type="region of interest" description="Disordered" evidence="1">
    <location>
        <begin position="182"/>
        <end position="212"/>
    </location>
</feature>
<dbReference type="InterPro" id="IPR032817">
    <property type="entry name" value="Mon2_C"/>
</dbReference>
<evidence type="ECO:0000256" key="1">
    <source>
        <dbReference type="SAM" id="MobiDB-lite"/>
    </source>
</evidence>
<feature type="domain" description="Mon2 C-terminal" evidence="2">
    <location>
        <begin position="3"/>
        <end position="90"/>
    </location>
</feature>
<name>A0A7R9F422_9NEOP</name>
<sequence length="212" mass="23512">MHTLLKEALAGPNNMKTMISPTFHQLLEFSKFACEAPPYGNIDSKSVSQVRGCYFDWVAVNYVPFGEKALTMVVNLYQRTACDISPLVEQFPEEVQADEIVDCQVIELLRDEILPYCHTIPKEFILKVVVLLNKGSIHSASGLTSLVLFPYFIFNMSDSDHIESDCSSIRLFSCGSSDLYEPYGSGQSSDESGFAVGGPSTKSKHIKKKPNP</sequence>
<dbReference type="AlphaFoldDB" id="A0A7R9F422"/>
<reference evidence="3" key="1">
    <citation type="submission" date="2020-11" db="EMBL/GenBank/DDBJ databases">
        <authorList>
            <person name="Tran Van P."/>
        </authorList>
    </citation>
    <scope>NUCLEOTIDE SEQUENCE</scope>
</reference>
<proteinExistence type="predicted"/>
<feature type="compositionally biased region" description="Basic residues" evidence="1">
    <location>
        <begin position="202"/>
        <end position="212"/>
    </location>
</feature>
<accession>A0A7R9F422</accession>
<evidence type="ECO:0000259" key="2">
    <source>
        <dbReference type="Pfam" id="PF16206"/>
    </source>
</evidence>
<dbReference type="Pfam" id="PF16206">
    <property type="entry name" value="Mon2_C"/>
    <property type="match status" value="2"/>
</dbReference>
<protein>
    <recommendedName>
        <fullName evidence="2">Mon2 C-terminal domain-containing protein</fullName>
    </recommendedName>
</protein>
<evidence type="ECO:0000313" key="3">
    <source>
        <dbReference type="EMBL" id="CAD7446363.1"/>
    </source>
</evidence>
<gene>
    <name evidence="3" type="ORF">TBIB3V08_LOCUS8696</name>
</gene>